<dbReference type="GO" id="GO:0009252">
    <property type="term" value="P:peptidoglycan biosynthetic process"/>
    <property type="evidence" value="ECO:0007669"/>
    <property type="project" value="UniProtKB-UniPathway"/>
</dbReference>
<dbReference type="PANTHER" id="PTHR41533:SF2">
    <property type="entry name" value="BLR7131 PROTEIN"/>
    <property type="match status" value="1"/>
</dbReference>
<comment type="caution">
    <text evidence="11">The sequence shown here is derived from an EMBL/GenBank/DDBJ whole genome shotgun (WGS) entry which is preliminary data.</text>
</comment>
<dbReference type="SUPFAM" id="SSF47090">
    <property type="entry name" value="PGBD-like"/>
    <property type="match status" value="1"/>
</dbReference>
<dbReference type="GO" id="GO:0071555">
    <property type="term" value="P:cell wall organization"/>
    <property type="evidence" value="ECO:0007669"/>
    <property type="project" value="UniProtKB-UniRule"/>
</dbReference>
<evidence type="ECO:0000256" key="4">
    <source>
        <dbReference type="ARBA" id="ARBA00022960"/>
    </source>
</evidence>
<proteinExistence type="inferred from homology"/>
<evidence type="ECO:0000256" key="9">
    <source>
        <dbReference type="SAM" id="Phobius"/>
    </source>
</evidence>
<keyword evidence="9" id="KW-0472">Membrane</keyword>
<sequence>MLVRIFNSTFASLNREVNSMHTARYIIAVGIVGGFLGLAPLGIGGLHAQPSDEAAPSNFRDALRARTEVLQHSSAAQLDAAEDPIHTAATLTAYYANHDFVPVWVTERGPRMRVHSLRNALRRADREGLSPADYHVEALQSTLAELRTEEDADRRQALLVDLEIQATEAFLLYGMHLLTGRVDPEELAPSWNIQPRRADLVAVLDAIATKQQRVHSALDTLRPDDPGYSTLVEALRTYRGYAEEGGWTPIDAGPSLKQEDQGERVAQLRSRLAITDAPVPDTTNPDTTDAYFDDHLHEAVVVFQERHGLTPDGVVGPATLRALNVSAEARAEQVRVNLERWRWLPTDLGARHVRVNIAAFELEVVEDDEPVLNMRVVVGRPYRQTPVFSDAISYLVLSPYWHVPNSIATRDKLPEFQRDPSLVTRQGFQVFDSWSAQAQPLDPLAINWGELSERTFPYRLRQNPSPANALGRVKFMFPNPHNVYLHDTPTRSTFAQAERGFSSGCIRLEHPLELAEYLLSDVPGWDRARIDRNAQRTEEATVVLPERVPVHLLYSTAWADADGVVHFRNDVYDRDKAVGHALDNEGASSWSSVSRSEPRVRNQNRL</sequence>
<keyword evidence="3" id="KW-0808">Transferase</keyword>
<name>A0A2H3NYY7_9BACT</name>
<evidence type="ECO:0000256" key="6">
    <source>
        <dbReference type="ARBA" id="ARBA00023316"/>
    </source>
</evidence>
<reference evidence="11 12" key="1">
    <citation type="submission" date="2017-10" db="EMBL/GenBank/DDBJ databases">
        <title>Draft genome of Longimonas halophila.</title>
        <authorList>
            <person name="Goh K.M."/>
            <person name="Shamsir M.S."/>
            <person name="Lim S.W."/>
        </authorList>
    </citation>
    <scope>NUCLEOTIDE SEQUENCE [LARGE SCALE GENOMIC DNA]</scope>
    <source>
        <strain evidence="11 12">KCTC 42399</strain>
    </source>
</reference>
<dbReference type="PROSITE" id="PS52029">
    <property type="entry name" value="LD_TPASE"/>
    <property type="match status" value="1"/>
</dbReference>
<evidence type="ECO:0000256" key="2">
    <source>
        <dbReference type="ARBA" id="ARBA00005992"/>
    </source>
</evidence>
<dbReference type="Pfam" id="PF20142">
    <property type="entry name" value="Scaffold"/>
    <property type="match status" value="1"/>
</dbReference>
<keyword evidence="5 7" id="KW-0573">Peptidoglycan synthesis</keyword>
<dbReference type="GO" id="GO:0008360">
    <property type="term" value="P:regulation of cell shape"/>
    <property type="evidence" value="ECO:0007669"/>
    <property type="project" value="UniProtKB-UniRule"/>
</dbReference>
<feature type="transmembrane region" description="Helical" evidence="9">
    <location>
        <begin position="25"/>
        <end position="48"/>
    </location>
</feature>
<dbReference type="UniPathway" id="UPA00219"/>
<protein>
    <submittedName>
        <fullName evidence="11">Peptidoglycan-binding protein</fullName>
    </submittedName>
</protein>
<dbReference type="Pfam" id="PF01471">
    <property type="entry name" value="PG_binding_1"/>
    <property type="match status" value="1"/>
</dbReference>
<evidence type="ECO:0000256" key="5">
    <source>
        <dbReference type="ARBA" id="ARBA00022984"/>
    </source>
</evidence>
<accession>A0A2H3NYY7</accession>
<dbReference type="InterPro" id="IPR038063">
    <property type="entry name" value="Transpep_catalytic_dom"/>
</dbReference>
<feature type="active site" description="Nucleophile" evidence="7">
    <location>
        <position position="505"/>
    </location>
</feature>
<evidence type="ECO:0000256" key="8">
    <source>
        <dbReference type="SAM" id="MobiDB-lite"/>
    </source>
</evidence>
<keyword evidence="9" id="KW-0812">Transmembrane</keyword>
<evidence type="ECO:0000256" key="1">
    <source>
        <dbReference type="ARBA" id="ARBA00004752"/>
    </source>
</evidence>
<dbReference type="InterPro" id="IPR005490">
    <property type="entry name" value="LD_TPept_cat_dom"/>
</dbReference>
<evidence type="ECO:0000313" key="11">
    <source>
        <dbReference type="EMBL" id="PEN06006.1"/>
    </source>
</evidence>
<dbReference type="OrthoDB" id="9778545at2"/>
<dbReference type="Gene3D" id="2.40.440.10">
    <property type="entry name" value="L,D-transpeptidase catalytic domain-like"/>
    <property type="match status" value="1"/>
</dbReference>
<feature type="domain" description="L,D-TPase catalytic" evidence="10">
    <location>
        <begin position="351"/>
        <end position="533"/>
    </location>
</feature>
<evidence type="ECO:0000259" key="10">
    <source>
        <dbReference type="PROSITE" id="PS52029"/>
    </source>
</evidence>
<keyword evidence="6 7" id="KW-0961">Cell wall biogenesis/degradation</keyword>
<dbReference type="InterPro" id="IPR002477">
    <property type="entry name" value="Peptidoglycan-bd-like"/>
</dbReference>
<comment type="pathway">
    <text evidence="1 7">Cell wall biogenesis; peptidoglycan biosynthesis.</text>
</comment>
<dbReference type="InterPro" id="IPR052905">
    <property type="entry name" value="LD-transpeptidase_YkuD-like"/>
</dbReference>
<dbReference type="SUPFAM" id="SSF141523">
    <property type="entry name" value="L,D-transpeptidase catalytic domain-like"/>
    <property type="match status" value="1"/>
</dbReference>
<comment type="similarity">
    <text evidence="2">Belongs to the YkuD family.</text>
</comment>
<dbReference type="Pfam" id="PF03734">
    <property type="entry name" value="YkuD"/>
    <property type="match status" value="1"/>
</dbReference>
<keyword evidence="9" id="KW-1133">Transmembrane helix</keyword>
<dbReference type="Gene3D" id="1.10.101.10">
    <property type="entry name" value="PGBD-like superfamily/PGBD"/>
    <property type="match status" value="1"/>
</dbReference>
<dbReference type="Proteomes" id="UP000221024">
    <property type="component" value="Unassembled WGS sequence"/>
</dbReference>
<organism evidence="11 12">
    <name type="scientific">Longimonas halophila</name>
    <dbReference type="NCBI Taxonomy" id="1469170"/>
    <lineage>
        <taxon>Bacteria</taxon>
        <taxon>Pseudomonadati</taxon>
        <taxon>Rhodothermota</taxon>
        <taxon>Rhodothermia</taxon>
        <taxon>Rhodothermales</taxon>
        <taxon>Salisaetaceae</taxon>
        <taxon>Longimonas</taxon>
    </lineage>
</organism>
<dbReference type="AlphaFoldDB" id="A0A2H3NYY7"/>
<feature type="active site" description="Proton donor/acceptor" evidence="7">
    <location>
        <position position="486"/>
    </location>
</feature>
<dbReference type="InterPro" id="IPR045380">
    <property type="entry name" value="LD_TPept_scaffold_dom"/>
</dbReference>
<evidence type="ECO:0000256" key="3">
    <source>
        <dbReference type="ARBA" id="ARBA00022679"/>
    </source>
</evidence>
<gene>
    <name evidence="11" type="ORF">CRI93_11025</name>
</gene>
<dbReference type="GO" id="GO:0016740">
    <property type="term" value="F:transferase activity"/>
    <property type="evidence" value="ECO:0007669"/>
    <property type="project" value="UniProtKB-KW"/>
</dbReference>
<keyword evidence="4 7" id="KW-0133">Cell shape</keyword>
<evidence type="ECO:0000313" key="12">
    <source>
        <dbReference type="Proteomes" id="UP000221024"/>
    </source>
</evidence>
<dbReference type="GO" id="GO:0004180">
    <property type="term" value="F:carboxypeptidase activity"/>
    <property type="evidence" value="ECO:0007669"/>
    <property type="project" value="UniProtKB-ARBA"/>
</dbReference>
<evidence type="ECO:0000256" key="7">
    <source>
        <dbReference type="PROSITE-ProRule" id="PRU01373"/>
    </source>
</evidence>
<dbReference type="InterPro" id="IPR036365">
    <property type="entry name" value="PGBD-like_sf"/>
</dbReference>
<feature type="region of interest" description="Disordered" evidence="8">
    <location>
        <begin position="586"/>
        <end position="606"/>
    </location>
</feature>
<keyword evidence="12" id="KW-1185">Reference proteome</keyword>
<dbReference type="CDD" id="cd16913">
    <property type="entry name" value="YkuD_like"/>
    <property type="match status" value="1"/>
</dbReference>
<dbReference type="InterPro" id="IPR036366">
    <property type="entry name" value="PGBDSf"/>
</dbReference>
<dbReference type="PANTHER" id="PTHR41533">
    <property type="entry name" value="L,D-TRANSPEPTIDASE HI_1667-RELATED"/>
    <property type="match status" value="1"/>
</dbReference>
<dbReference type="EMBL" id="PDEP01000010">
    <property type="protein sequence ID" value="PEN06006.1"/>
    <property type="molecule type" value="Genomic_DNA"/>
</dbReference>